<feature type="domain" description="YscD-like Bon-like" evidence="2">
    <location>
        <begin position="324"/>
        <end position="374"/>
    </location>
</feature>
<dbReference type="EMBL" id="JACIID010000029">
    <property type="protein sequence ID" value="MBB4539373.1"/>
    <property type="molecule type" value="Genomic_DNA"/>
</dbReference>
<evidence type="ECO:0000313" key="5">
    <source>
        <dbReference type="Proteomes" id="UP000523431"/>
    </source>
</evidence>
<sequence length="448" mass="48019">MRDTNSENVAIADNIPKLTLRVLCGPNHGAQTTLDGGVWLVGASDTSDLTFADPELAETHLRIAVEAGRIDVTALAPGVRIGAKDLPEGSRMVLAPLTLVQVGGTIFSIGPTGSSFPEIKFVAVSRKPDTSMHASADPELASAWSGGIPLQFRLGALACALLIPSMLGVWAAIGRDPPAPAGDLMRIARNIIRESNVAGKAKIVPVDGRLHIEGDLRPRDNAKQKAAPSSARLQAEVLSTRTTTPSEPRLVDLVTTVIRGFGIEGSVQVTNAGEVVTIKGYGPSNAKVETAIHRLRQDIPKLSKVEDAIVTPERARVFLEAVMTSELRPSVHILTKAGGLFVSGTLTPIAFEAWQNVASRFQERFAPQIRLETQFRRVILPELRGIHLGRTSFIVFENGKRLKVGDSLESLGRIIAIDRGGVSVLIGADKVHVRYPSKPSWIAEEEKG</sequence>
<dbReference type="AlphaFoldDB" id="A0A7W6YAN0"/>
<comment type="caution">
    <text evidence="3">The sequence shown here is derived from an EMBL/GenBank/DDBJ whole genome shotgun (WGS) entry which is preliminary data.</text>
</comment>
<protein>
    <submittedName>
        <fullName evidence="3">Type III secretion protein D</fullName>
    </submittedName>
</protein>
<evidence type="ECO:0000313" key="3">
    <source>
        <dbReference type="EMBL" id="MBB4483549.1"/>
    </source>
</evidence>
<name>A0A7W6YAN0_RHIET</name>
<dbReference type="RefSeq" id="WP_183844577.1">
    <property type="nucleotide sequence ID" value="NZ_JACIHU010000029.1"/>
</dbReference>
<dbReference type="InterPro" id="IPR053946">
    <property type="entry name" value="YscD_ppl_3rd"/>
</dbReference>
<reference evidence="5 6" key="1">
    <citation type="submission" date="2020-08" db="EMBL/GenBank/DDBJ databases">
        <title>Genomic Encyclopedia of Type Strains, Phase IV (KMG-V): Genome sequencing to study the core and pangenomes of soil and plant-associated prokaryotes.</title>
        <authorList>
            <person name="Whitman W."/>
        </authorList>
    </citation>
    <scope>NUCLEOTIDE SEQUENCE [LARGE SCALE GENOMIC DNA]</scope>
    <source>
        <strain evidence="3 6">SEMIA 471</strain>
        <strain evidence="4 5">SEMIA 489</strain>
    </source>
</reference>
<dbReference type="Pfam" id="PF16697">
    <property type="entry name" value="Yop-YscD_cpl"/>
    <property type="match status" value="1"/>
</dbReference>
<accession>A0A7W6YAN0</accession>
<evidence type="ECO:0000313" key="4">
    <source>
        <dbReference type="EMBL" id="MBB4539373.1"/>
    </source>
</evidence>
<dbReference type="Proteomes" id="UP000557344">
    <property type="component" value="Unassembled WGS sequence"/>
</dbReference>
<dbReference type="Gene3D" id="2.60.200.20">
    <property type="match status" value="1"/>
</dbReference>
<evidence type="ECO:0000259" key="1">
    <source>
        <dbReference type="Pfam" id="PF16697"/>
    </source>
</evidence>
<dbReference type="EMBL" id="JACIHU010000029">
    <property type="protein sequence ID" value="MBB4483549.1"/>
    <property type="molecule type" value="Genomic_DNA"/>
</dbReference>
<dbReference type="InterPro" id="IPR008984">
    <property type="entry name" value="SMAD_FHA_dom_sf"/>
</dbReference>
<dbReference type="Proteomes" id="UP000523431">
    <property type="component" value="Unassembled WGS sequence"/>
</dbReference>
<proteinExistence type="predicted"/>
<dbReference type="SUPFAM" id="SSF49879">
    <property type="entry name" value="SMAD/FHA domain"/>
    <property type="match status" value="1"/>
</dbReference>
<gene>
    <name evidence="3" type="ORF">GGE46_006175</name>
    <name evidence="4" type="ORF">GGE57_006167</name>
</gene>
<organism evidence="3 6">
    <name type="scientific">Rhizobium etli</name>
    <dbReference type="NCBI Taxonomy" id="29449"/>
    <lineage>
        <taxon>Bacteria</taxon>
        <taxon>Pseudomonadati</taxon>
        <taxon>Pseudomonadota</taxon>
        <taxon>Alphaproteobacteria</taxon>
        <taxon>Hyphomicrobiales</taxon>
        <taxon>Rhizobiaceae</taxon>
        <taxon>Rhizobium/Agrobacterium group</taxon>
        <taxon>Rhizobium</taxon>
    </lineage>
</organism>
<evidence type="ECO:0000259" key="2">
    <source>
        <dbReference type="Pfam" id="PF21934"/>
    </source>
</evidence>
<feature type="domain" description="YscD cytoplasmic" evidence="1">
    <location>
        <begin position="21"/>
        <end position="111"/>
    </location>
</feature>
<dbReference type="InterPro" id="IPR032030">
    <property type="entry name" value="YscD_cytoplasmic_dom"/>
</dbReference>
<evidence type="ECO:0000313" key="6">
    <source>
        <dbReference type="Proteomes" id="UP000557344"/>
    </source>
</evidence>
<dbReference type="Pfam" id="PF21934">
    <property type="entry name" value="Yop-YscD_ppl_3rd"/>
    <property type="match status" value="1"/>
</dbReference>